<evidence type="ECO:0000256" key="3">
    <source>
        <dbReference type="ARBA" id="ARBA00022692"/>
    </source>
</evidence>
<dbReference type="Pfam" id="PF07963">
    <property type="entry name" value="N_methyl"/>
    <property type="match status" value="1"/>
</dbReference>
<sequence length="144" mass="15327">MKRLRHSAGFTLLELLVVIGIMGILIAIGVQSYTTLNKQARDGRRIADLQSVRTALESYRSQNGAYPANLSPIVPSGYLNAIPTDPVPVRQYVYLPVTTAQGQASYALCASKELPGTLPASDCAGQNCGTAGVCNYQLSPLGEQ</sequence>
<evidence type="ECO:0000256" key="4">
    <source>
        <dbReference type="ARBA" id="ARBA00022989"/>
    </source>
</evidence>
<evidence type="ECO:0000256" key="5">
    <source>
        <dbReference type="ARBA" id="ARBA00023136"/>
    </source>
</evidence>
<evidence type="ECO:0000313" key="8">
    <source>
        <dbReference type="Proteomes" id="UP000231569"/>
    </source>
</evidence>
<comment type="caution">
    <text evidence="7">The sequence shown here is derived from an EMBL/GenBank/DDBJ whole genome shotgun (WGS) entry which is preliminary data.</text>
</comment>
<dbReference type="GO" id="GO:0015628">
    <property type="term" value="P:protein secretion by the type II secretion system"/>
    <property type="evidence" value="ECO:0007669"/>
    <property type="project" value="InterPro"/>
</dbReference>
<keyword evidence="4 6" id="KW-1133">Transmembrane helix</keyword>
<protein>
    <recommendedName>
        <fullName evidence="9">Type II secretion system protein GspG C-terminal domain-containing protein</fullName>
    </recommendedName>
</protein>
<keyword evidence="2" id="KW-0488">Methylation</keyword>
<dbReference type="Gene3D" id="3.30.700.10">
    <property type="entry name" value="Glycoprotein, Type 4 Pilin"/>
    <property type="match status" value="1"/>
</dbReference>
<dbReference type="SUPFAM" id="SSF54523">
    <property type="entry name" value="Pili subunits"/>
    <property type="match status" value="1"/>
</dbReference>
<name>A0A2M8KVC5_9BACT</name>
<dbReference type="PANTHER" id="PTHR30093">
    <property type="entry name" value="GENERAL SECRETION PATHWAY PROTEIN G"/>
    <property type="match status" value="1"/>
</dbReference>
<evidence type="ECO:0000256" key="2">
    <source>
        <dbReference type="ARBA" id="ARBA00022481"/>
    </source>
</evidence>
<dbReference type="InterPro" id="IPR000983">
    <property type="entry name" value="Bac_GSPG_pilin"/>
</dbReference>
<organism evidence="7 8">
    <name type="scientific">Candidatus Roizmanbacteria bacterium CG10_big_fil_rev_8_21_14_0_10_45_7</name>
    <dbReference type="NCBI Taxonomy" id="1974854"/>
    <lineage>
        <taxon>Bacteria</taxon>
        <taxon>Candidatus Roizmaniibacteriota</taxon>
    </lineage>
</organism>
<reference evidence="8" key="1">
    <citation type="submission" date="2017-09" db="EMBL/GenBank/DDBJ databases">
        <title>Depth-based differentiation of microbial function through sediment-hosted aquifers and enrichment of novel symbionts in the deep terrestrial subsurface.</title>
        <authorList>
            <person name="Probst A.J."/>
            <person name="Ladd B."/>
            <person name="Jarett J.K."/>
            <person name="Geller-Mcgrath D.E."/>
            <person name="Sieber C.M.K."/>
            <person name="Emerson J.B."/>
            <person name="Anantharaman K."/>
            <person name="Thomas B.C."/>
            <person name="Malmstrom R."/>
            <person name="Stieglmeier M."/>
            <person name="Klingl A."/>
            <person name="Woyke T."/>
            <person name="Ryan C.M."/>
            <person name="Banfield J.F."/>
        </authorList>
    </citation>
    <scope>NUCLEOTIDE SEQUENCE [LARGE SCALE GENOMIC DNA]</scope>
</reference>
<dbReference type="PANTHER" id="PTHR30093:SF44">
    <property type="entry name" value="TYPE II SECRETION SYSTEM CORE PROTEIN G"/>
    <property type="match status" value="1"/>
</dbReference>
<dbReference type="GO" id="GO:0016020">
    <property type="term" value="C:membrane"/>
    <property type="evidence" value="ECO:0007669"/>
    <property type="project" value="UniProtKB-SubCell"/>
</dbReference>
<evidence type="ECO:0000313" key="7">
    <source>
        <dbReference type="EMBL" id="PJE63833.1"/>
    </source>
</evidence>
<dbReference type="InterPro" id="IPR045584">
    <property type="entry name" value="Pilin-like"/>
</dbReference>
<comment type="subcellular location">
    <subcellularLocation>
        <location evidence="1">Membrane</location>
        <topology evidence="1">Single-pass membrane protein</topology>
    </subcellularLocation>
</comment>
<dbReference type="AlphaFoldDB" id="A0A2M8KVC5"/>
<feature type="transmembrane region" description="Helical" evidence="6">
    <location>
        <begin position="12"/>
        <end position="33"/>
    </location>
</feature>
<evidence type="ECO:0000256" key="1">
    <source>
        <dbReference type="ARBA" id="ARBA00004167"/>
    </source>
</evidence>
<dbReference type="Proteomes" id="UP000231569">
    <property type="component" value="Unassembled WGS sequence"/>
</dbReference>
<dbReference type="PRINTS" id="PR00813">
    <property type="entry name" value="BCTERIALGSPG"/>
</dbReference>
<evidence type="ECO:0000256" key="6">
    <source>
        <dbReference type="SAM" id="Phobius"/>
    </source>
</evidence>
<evidence type="ECO:0008006" key="9">
    <source>
        <dbReference type="Google" id="ProtNLM"/>
    </source>
</evidence>
<accession>A0A2M8KVC5</accession>
<dbReference type="PROSITE" id="PS00409">
    <property type="entry name" value="PROKAR_NTER_METHYL"/>
    <property type="match status" value="1"/>
</dbReference>
<gene>
    <name evidence="7" type="ORF">COU89_01130</name>
</gene>
<dbReference type="GO" id="GO:0015627">
    <property type="term" value="C:type II protein secretion system complex"/>
    <property type="evidence" value="ECO:0007669"/>
    <property type="project" value="InterPro"/>
</dbReference>
<keyword evidence="3 6" id="KW-0812">Transmembrane</keyword>
<keyword evidence="5 6" id="KW-0472">Membrane</keyword>
<dbReference type="InterPro" id="IPR012902">
    <property type="entry name" value="N_methyl_site"/>
</dbReference>
<proteinExistence type="predicted"/>
<dbReference type="EMBL" id="PFEE01000025">
    <property type="protein sequence ID" value="PJE63833.1"/>
    <property type="molecule type" value="Genomic_DNA"/>
</dbReference>
<dbReference type="NCBIfam" id="TIGR02532">
    <property type="entry name" value="IV_pilin_GFxxxE"/>
    <property type="match status" value="1"/>
</dbReference>